<sequence>MRNDQHTGVLPESVSAADLHRRVLPCSPDHRVEGAPEKPLLDGHLRFFRIGADVSVHCVDATELADSRSSGECPAGLSVNILLAGQVGFALGAEHYRCSAEAGPAGIALALRKAEPFTRFLSAGSRVRKVNVSVSRQWLSERLGDVEAGRVLQRSVRLWEADAGQVRLARRLLALSRAPACSVLAIEALAVELIGRILDASEAGQPVSPDLPAHSGAELRQLLAPYLEGECDLAGLAHKLGMSVSTLQRRFKRLCGVTVMEYVRSQRLERARRAMLLHGMSVQEAAYLAGYDHPSNFVSAFKRAYGTTPAALIRTHRQELSA</sequence>
<organism evidence="5 6">
    <name type="scientific">Gilvimarinus algae</name>
    <dbReference type="NCBI Taxonomy" id="3058037"/>
    <lineage>
        <taxon>Bacteria</taxon>
        <taxon>Pseudomonadati</taxon>
        <taxon>Pseudomonadota</taxon>
        <taxon>Gammaproteobacteria</taxon>
        <taxon>Cellvibrionales</taxon>
        <taxon>Cellvibrionaceae</taxon>
        <taxon>Gilvimarinus</taxon>
    </lineage>
</organism>
<evidence type="ECO:0000259" key="4">
    <source>
        <dbReference type="PROSITE" id="PS01124"/>
    </source>
</evidence>
<keyword evidence="1" id="KW-0805">Transcription regulation</keyword>
<gene>
    <name evidence="5" type="ORF">QWI16_06495</name>
</gene>
<evidence type="ECO:0000256" key="3">
    <source>
        <dbReference type="ARBA" id="ARBA00023163"/>
    </source>
</evidence>
<dbReference type="PROSITE" id="PS01124">
    <property type="entry name" value="HTH_ARAC_FAMILY_2"/>
    <property type="match status" value="1"/>
</dbReference>
<dbReference type="SMART" id="SM00342">
    <property type="entry name" value="HTH_ARAC"/>
    <property type="match status" value="1"/>
</dbReference>
<evidence type="ECO:0000313" key="5">
    <source>
        <dbReference type="EMBL" id="MDO3381819.1"/>
    </source>
</evidence>
<dbReference type="Gene3D" id="1.10.10.60">
    <property type="entry name" value="Homeodomain-like"/>
    <property type="match status" value="1"/>
</dbReference>
<keyword evidence="3" id="KW-0804">Transcription</keyword>
<feature type="domain" description="HTH araC/xylS-type" evidence="4">
    <location>
        <begin position="217"/>
        <end position="315"/>
    </location>
</feature>
<dbReference type="Proteomes" id="UP001168380">
    <property type="component" value="Unassembled WGS sequence"/>
</dbReference>
<dbReference type="SUPFAM" id="SSF46689">
    <property type="entry name" value="Homeodomain-like"/>
    <property type="match status" value="2"/>
</dbReference>
<name>A0ABT8TE40_9GAMM</name>
<dbReference type="Pfam" id="PF12833">
    <property type="entry name" value="HTH_18"/>
    <property type="match status" value="1"/>
</dbReference>
<dbReference type="PROSITE" id="PS00041">
    <property type="entry name" value="HTH_ARAC_FAMILY_1"/>
    <property type="match status" value="1"/>
</dbReference>
<dbReference type="InterPro" id="IPR018060">
    <property type="entry name" value="HTH_AraC"/>
</dbReference>
<keyword evidence="6" id="KW-1185">Reference proteome</keyword>
<dbReference type="PANTHER" id="PTHR47893:SF1">
    <property type="entry name" value="REGULATORY PROTEIN PCHR"/>
    <property type="match status" value="1"/>
</dbReference>
<dbReference type="EMBL" id="JAULRT010000047">
    <property type="protein sequence ID" value="MDO3381819.1"/>
    <property type="molecule type" value="Genomic_DNA"/>
</dbReference>
<keyword evidence="2" id="KW-0238">DNA-binding</keyword>
<dbReference type="PANTHER" id="PTHR47893">
    <property type="entry name" value="REGULATORY PROTEIN PCHR"/>
    <property type="match status" value="1"/>
</dbReference>
<reference evidence="5" key="1">
    <citation type="submission" date="2023-07" db="EMBL/GenBank/DDBJ databases">
        <title>Gilvimarinus algae sp. nov., isolated from the surface of Kelp.</title>
        <authorList>
            <person name="Sun Y.Y."/>
            <person name="Gong Y."/>
            <person name="Du Z.J."/>
        </authorList>
    </citation>
    <scope>NUCLEOTIDE SEQUENCE</scope>
    <source>
        <strain evidence="5">SDUM040014</strain>
    </source>
</reference>
<evidence type="ECO:0000256" key="1">
    <source>
        <dbReference type="ARBA" id="ARBA00023015"/>
    </source>
</evidence>
<accession>A0ABT8TE40</accession>
<protein>
    <submittedName>
        <fullName evidence="5">Helix-turn-helix transcriptional regulator</fullName>
    </submittedName>
</protein>
<proteinExistence type="predicted"/>
<dbReference type="InterPro" id="IPR009057">
    <property type="entry name" value="Homeodomain-like_sf"/>
</dbReference>
<dbReference type="InterPro" id="IPR018062">
    <property type="entry name" value="HTH_AraC-typ_CS"/>
</dbReference>
<dbReference type="InterPro" id="IPR053142">
    <property type="entry name" value="PchR_regulatory_protein"/>
</dbReference>
<dbReference type="RefSeq" id="WP_302711975.1">
    <property type="nucleotide sequence ID" value="NZ_JAULRT010000047.1"/>
</dbReference>
<comment type="caution">
    <text evidence="5">The sequence shown here is derived from an EMBL/GenBank/DDBJ whole genome shotgun (WGS) entry which is preliminary data.</text>
</comment>
<evidence type="ECO:0000313" key="6">
    <source>
        <dbReference type="Proteomes" id="UP001168380"/>
    </source>
</evidence>
<evidence type="ECO:0000256" key="2">
    <source>
        <dbReference type="ARBA" id="ARBA00023125"/>
    </source>
</evidence>